<dbReference type="InterPro" id="IPR000383">
    <property type="entry name" value="Xaa-Pro-like_dom"/>
</dbReference>
<dbReference type="NCBIfam" id="TIGR00976">
    <property type="entry name" value="CocE_NonD"/>
    <property type="match status" value="1"/>
</dbReference>
<feature type="chain" id="PRO_5038378572" description="Xaa-Pro dipeptidyl-peptidase" evidence="10">
    <location>
        <begin position="24"/>
        <end position="634"/>
    </location>
</feature>
<dbReference type="SUPFAM" id="SSF49785">
    <property type="entry name" value="Galactose-binding domain-like"/>
    <property type="match status" value="1"/>
</dbReference>
<dbReference type="EC" id="3.4.14.11" evidence="3"/>
<comment type="similarity">
    <text evidence="2">Belongs to the peptidase S15 family.</text>
</comment>
<dbReference type="InterPro" id="IPR008252">
    <property type="entry name" value="Pept_S15_Xpro"/>
</dbReference>
<name>A0A1I5HAZ3_9PSEU</name>
<evidence type="ECO:0000256" key="5">
    <source>
        <dbReference type="ARBA" id="ARBA00022670"/>
    </source>
</evidence>
<dbReference type="Proteomes" id="UP000270697">
    <property type="component" value="Unassembled WGS sequence"/>
</dbReference>
<reference evidence="12 15" key="2">
    <citation type="submission" date="2018-10" db="EMBL/GenBank/DDBJ databases">
        <title>Sequencing the genomes of 1000 actinobacteria strains.</title>
        <authorList>
            <person name="Klenk H.-P."/>
        </authorList>
    </citation>
    <scope>NUCLEOTIDE SEQUENCE [LARGE SCALE GENOMIC DNA]</scope>
    <source>
        <strain evidence="12 15">DSM 45119</strain>
    </source>
</reference>
<dbReference type="InterPro" id="IPR029058">
    <property type="entry name" value="AB_hydrolase_fold"/>
</dbReference>
<evidence type="ECO:0000256" key="4">
    <source>
        <dbReference type="ARBA" id="ARBA00022438"/>
    </source>
</evidence>
<evidence type="ECO:0000256" key="10">
    <source>
        <dbReference type="SAM" id="SignalP"/>
    </source>
</evidence>
<evidence type="ECO:0000313" key="14">
    <source>
        <dbReference type="Proteomes" id="UP000199398"/>
    </source>
</evidence>
<dbReference type="Pfam" id="PF08530">
    <property type="entry name" value="PepX_C"/>
    <property type="match status" value="1"/>
</dbReference>
<dbReference type="Proteomes" id="UP000199398">
    <property type="component" value="Unassembled WGS sequence"/>
</dbReference>
<feature type="region of interest" description="Disordered" evidence="9">
    <location>
        <begin position="602"/>
        <end position="634"/>
    </location>
</feature>
<dbReference type="SUPFAM" id="SSF53474">
    <property type="entry name" value="alpha/beta-Hydrolases"/>
    <property type="match status" value="1"/>
</dbReference>
<dbReference type="RefSeq" id="WP_256258554.1">
    <property type="nucleotide sequence ID" value="NZ_FOUP01000015.1"/>
</dbReference>
<dbReference type="InterPro" id="IPR005674">
    <property type="entry name" value="CocE/Ser_esterase"/>
</dbReference>
<evidence type="ECO:0000256" key="1">
    <source>
        <dbReference type="ARBA" id="ARBA00000123"/>
    </source>
</evidence>
<feature type="region of interest" description="Disordered" evidence="9">
    <location>
        <begin position="389"/>
        <end position="429"/>
    </location>
</feature>
<gene>
    <name evidence="12" type="ORF">ATL45_3739</name>
    <name evidence="13" type="ORF">SAMN05421805_11522</name>
</gene>
<dbReference type="GO" id="GO:0008236">
    <property type="term" value="F:serine-type peptidase activity"/>
    <property type="evidence" value="ECO:0007669"/>
    <property type="project" value="UniProtKB-KW"/>
</dbReference>
<dbReference type="PRINTS" id="PR00923">
    <property type="entry name" value="LACTOPTASE"/>
</dbReference>
<dbReference type="EMBL" id="RBXX01000002">
    <property type="protein sequence ID" value="RKT85398.1"/>
    <property type="molecule type" value="Genomic_DNA"/>
</dbReference>
<keyword evidence="4" id="KW-0031">Aminopeptidase</keyword>
<reference evidence="13 14" key="1">
    <citation type="submission" date="2016-10" db="EMBL/GenBank/DDBJ databases">
        <authorList>
            <person name="de Groot N.N."/>
        </authorList>
    </citation>
    <scope>NUCLEOTIDE SEQUENCE [LARGE SCALE GENOMIC DNA]</scope>
    <source>
        <strain evidence="13 14">CPCC 201259</strain>
    </source>
</reference>
<evidence type="ECO:0000256" key="6">
    <source>
        <dbReference type="ARBA" id="ARBA00022801"/>
    </source>
</evidence>
<dbReference type="GO" id="GO:0006508">
    <property type="term" value="P:proteolysis"/>
    <property type="evidence" value="ECO:0007669"/>
    <property type="project" value="UniProtKB-KW"/>
</dbReference>
<evidence type="ECO:0000256" key="3">
    <source>
        <dbReference type="ARBA" id="ARBA00012463"/>
    </source>
</evidence>
<keyword evidence="6" id="KW-0378">Hydrolase</keyword>
<feature type="domain" description="Xaa-Pro dipeptidyl-peptidase C-terminal" evidence="11">
    <location>
        <begin position="343"/>
        <end position="593"/>
    </location>
</feature>
<keyword evidence="15" id="KW-1185">Reference proteome</keyword>
<keyword evidence="7" id="KW-0720">Serine protease</keyword>
<evidence type="ECO:0000259" key="11">
    <source>
        <dbReference type="SMART" id="SM00939"/>
    </source>
</evidence>
<comment type="catalytic activity">
    <reaction evidence="1">
        <text>Hydrolyzes Xaa-Pro-|- bonds to release unblocked, N-terminal dipeptides from substrates including Ala-Pro-|-p-nitroanilide and (sequentially) Tyr-Pro-|-Phe-Pro-|-Gly-Pro-|-Ile.</text>
        <dbReference type="EC" id="3.4.14.11"/>
    </reaction>
</comment>
<feature type="region of interest" description="Disordered" evidence="9">
    <location>
        <begin position="243"/>
        <end position="270"/>
    </location>
</feature>
<keyword evidence="10" id="KW-0732">Signal</keyword>
<proteinExistence type="inferred from homology"/>
<dbReference type="InterPro" id="IPR013736">
    <property type="entry name" value="Xaa-Pro_dipept_C"/>
</dbReference>
<accession>A0A1I5HAZ3</accession>
<dbReference type="Pfam" id="PF02129">
    <property type="entry name" value="Peptidase_S15"/>
    <property type="match status" value="1"/>
</dbReference>
<evidence type="ECO:0000313" key="12">
    <source>
        <dbReference type="EMBL" id="RKT85398.1"/>
    </source>
</evidence>
<dbReference type="SMART" id="SM00939">
    <property type="entry name" value="PepX_C"/>
    <property type="match status" value="1"/>
</dbReference>
<dbReference type="Gene3D" id="2.60.120.260">
    <property type="entry name" value="Galactose-binding domain-like"/>
    <property type="match status" value="1"/>
</dbReference>
<organism evidence="13 14">
    <name type="scientific">Saccharopolyspora antimicrobica</name>
    <dbReference type="NCBI Taxonomy" id="455193"/>
    <lineage>
        <taxon>Bacteria</taxon>
        <taxon>Bacillati</taxon>
        <taxon>Actinomycetota</taxon>
        <taxon>Actinomycetes</taxon>
        <taxon>Pseudonocardiales</taxon>
        <taxon>Pseudonocardiaceae</taxon>
        <taxon>Saccharopolyspora</taxon>
    </lineage>
</organism>
<dbReference type="Gene3D" id="3.40.50.1820">
    <property type="entry name" value="alpha/beta hydrolase"/>
    <property type="match status" value="2"/>
</dbReference>
<evidence type="ECO:0000313" key="13">
    <source>
        <dbReference type="EMBL" id="SFO45462.1"/>
    </source>
</evidence>
<evidence type="ECO:0000256" key="8">
    <source>
        <dbReference type="ARBA" id="ARBA00030045"/>
    </source>
</evidence>
<evidence type="ECO:0000313" key="15">
    <source>
        <dbReference type="Proteomes" id="UP000270697"/>
    </source>
</evidence>
<protein>
    <recommendedName>
        <fullName evidence="3">Xaa-Pro dipeptidyl-peptidase</fullName>
        <ecNumber evidence="3">3.4.14.11</ecNumber>
    </recommendedName>
    <alternativeName>
        <fullName evidence="8">X-prolyl-dipeptidyl aminopeptidase</fullName>
    </alternativeName>
</protein>
<sequence>MRRRWWALPCAALVLTGIAPGAAAEQGPVQVRDGRSQPVFTAEPVRETVWVETGLDGDGDGVVDRVAADVVRPSGTDQPVPVIMDASPYYSCCGRGNESELKTYDEQGRPVGFPQFYDNYFVPRGYATVLVDLSGTNRSEGCVDVGGASDITSAKAVVDWLNGRAPGFDAPSGGGPVEAGWSTGDVGMIGKSYDGTIANGVAATGVDGLRTIVPIGAISSWYDYYRSDGVSFGFNPSGLARTVEEGGRPDCGPAKQELDAGSPANGDVTPMWTERDYVPNADRVTASVFAVHGLGDLNVKTLHLGQWWDALAERDVPRKLWLSQTGHVDPFDFRRAEWVETLHAWFDHWLLGVDNGITEEPAASIERAPDVWADEPTWSSELAKDTVLNPREDGLGTQPGSGTASFTDDPSLDEYDWAANPDQPSPARALFSTAPLTSDVRVAGTGSVTVTATPSTPTAHLSAMLVDYGPATTRDYLGRGEGIRTLQTESCWGENRPGDDACYFDTEATTTDVDFEIIARGWADLANHESLSEERPLEPGKPQTMTFRLATTDHVVPAGHRLALIIGGTDSAFIVAPRQPGEIGLDLGATSVTLPVVGELPALTAAGPDKPSVRPDRVPARPDVQLNRDVLPGS</sequence>
<feature type="compositionally biased region" description="Basic and acidic residues" evidence="9">
    <location>
        <begin position="611"/>
        <end position="620"/>
    </location>
</feature>
<keyword evidence="5" id="KW-0645">Protease</keyword>
<dbReference type="InterPro" id="IPR008979">
    <property type="entry name" value="Galactose-bd-like_sf"/>
</dbReference>
<feature type="compositionally biased region" description="Polar residues" evidence="9">
    <location>
        <begin position="398"/>
        <end position="408"/>
    </location>
</feature>
<evidence type="ECO:0000256" key="9">
    <source>
        <dbReference type="SAM" id="MobiDB-lite"/>
    </source>
</evidence>
<dbReference type="STRING" id="455193.SAMN05421805_11522"/>
<dbReference type="NCBIfam" id="NF003780">
    <property type="entry name" value="PRK05371.1-1"/>
    <property type="match status" value="1"/>
</dbReference>
<dbReference type="AlphaFoldDB" id="A0A1I5HAZ3"/>
<dbReference type="GO" id="GO:0004177">
    <property type="term" value="F:aminopeptidase activity"/>
    <property type="evidence" value="ECO:0007669"/>
    <property type="project" value="UniProtKB-KW"/>
</dbReference>
<dbReference type="GO" id="GO:0008239">
    <property type="term" value="F:dipeptidyl-peptidase activity"/>
    <property type="evidence" value="ECO:0007669"/>
    <property type="project" value="UniProtKB-EC"/>
</dbReference>
<feature type="signal peptide" evidence="10">
    <location>
        <begin position="1"/>
        <end position="23"/>
    </location>
</feature>
<evidence type="ECO:0000256" key="7">
    <source>
        <dbReference type="ARBA" id="ARBA00022825"/>
    </source>
</evidence>
<evidence type="ECO:0000256" key="2">
    <source>
        <dbReference type="ARBA" id="ARBA00010819"/>
    </source>
</evidence>
<dbReference type="EMBL" id="FOUP01000015">
    <property type="protein sequence ID" value="SFO45462.1"/>
    <property type="molecule type" value="Genomic_DNA"/>
</dbReference>